<dbReference type="PROSITE" id="PS50943">
    <property type="entry name" value="HTH_CROC1"/>
    <property type="match status" value="1"/>
</dbReference>
<reference evidence="2" key="1">
    <citation type="journal article" date="2021" name="Proc. Natl. Acad. Sci. U.S.A.">
        <title>A Catalog of Tens of Thousands of Viruses from Human Metagenomes Reveals Hidden Associations with Chronic Diseases.</title>
        <authorList>
            <person name="Tisza M.J."/>
            <person name="Buck C.B."/>
        </authorList>
    </citation>
    <scope>NUCLEOTIDE SEQUENCE</scope>
    <source>
        <strain evidence="2">CtXVO17</strain>
    </source>
</reference>
<dbReference type="SUPFAM" id="SSF47413">
    <property type="entry name" value="lambda repressor-like DNA-binding domains"/>
    <property type="match status" value="1"/>
</dbReference>
<organism evidence="2">
    <name type="scientific">Myoviridae sp. ctXVO17</name>
    <dbReference type="NCBI Taxonomy" id="2825121"/>
    <lineage>
        <taxon>Viruses</taxon>
        <taxon>Duplodnaviria</taxon>
        <taxon>Heunggongvirae</taxon>
        <taxon>Uroviricota</taxon>
        <taxon>Caudoviricetes</taxon>
    </lineage>
</organism>
<dbReference type="InterPro" id="IPR010982">
    <property type="entry name" value="Lambda_DNA-bd_dom_sf"/>
</dbReference>
<evidence type="ECO:0000259" key="1">
    <source>
        <dbReference type="PROSITE" id="PS50943"/>
    </source>
</evidence>
<sequence>MSDEEQKSVFSRNLNKYIYSCGKSQKEIADAIGVSPQTFNTWCQGIAIPRMGKVQLLSDYFGINKSDLIEDKREASYYLDPETAKKAQEIFENKELSLLFDAARDASPEDIQTVHTMLLALKKKEKGE</sequence>
<protein>
    <submittedName>
        <fullName evidence="2">Repressor protein CI</fullName>
    </submittedName>
</protein>
<dbReference type="CDD" id="cd00093">
    <property type="entry name" value="HTH_XRE"/>
    <property type="match status" value="1"/>
</dbReference>
<evidence type="ECO:0000313" key="2">
    <source>
        <dbReference type="EMBL" id="DAE01008.1"/>
    </source>
</evidence>
<proteinExistence type="predicted"/>
<accession>A0A8S5P309</accession>
<dbReference type="SMART" id="SM00530">
    <property type="entry name" value="HTH_XRE"/>
    <property type="match status" value="1"/>
</dbReference>
<dbReference type="GO" id="GO:0003677">
    <property type="term" value="F:DNA binding"/>
    <property type="evidence" value="ECO:0007669"/>
    <property type="project" value="InterPro"/>
</dbReference>
<dbReference type="Pfam" id="PF01381">
    <property type="entry name" value="HTH_3"/>
    <property type="match status" value="1"/>
</dbReference>
<name>A0A8S5P309_9CAUD</name>
<feature type="domain" description="HTH cro/C1-type" evidence="1">
    <location>
        <begin position="22"/>
        <end position="68"/>
    </location>
</feature>
<dbReference type="EMBL" id="BK015316">
    <property type="protein sequence ID" value="DAE01008.1"/>
    <property type="molecule type" value="Genomic_DNA"/>
</dbReference>
<dbReference type="InterPro" id="IPR001387">
    <property type="entry name" value="Cro/C1-type_HTH"/>
</dbReference>
<dbReference type="Gene3D" id="1.10.260.40">
    <property type="entry name" value="lambda repressor-like DNA-binding domains"/>
    <property type="match status" value="1"/>
</dbReference>